<gene>
    <name evidence="1" type="ORF">METZ01_LOCUS391030</name>
</gene>
<proteinExistence type="predicted"/>
<dbReference type="Gene3D" id="2.60.40.1890">
    <property type="entry name" value="PCu(A)C copper chaperone"/>
    <property type="match status" value="1"/>
</dbReference>
<dbReference type="PANTHER" id="PTHR36302">
    <property type="entry name" value="BLR7088 PROTEIN"/>
    <property type="match status" value="1"/>
</dbReference>
<dbReference type="AlphaFoldDB" id="A0A382UV99"/>
<dbReference type="InterPro" id="IPR058248">
    <property type="entry name" value="Lxx211020-like"/>
</dbReference>
<evidence type="ECO:0008006" key="2">
    <source>
        <dbReference type="Google" id="ProtNLM"/>
    </source>
</evidence>
<dbReference type="InterPro" id="IPR007410">
    <property type="entry name" value="LpqE-like"/>
</dbReference>
<accession>A0A382UV99</accession>
<evidence type="ECO:0000313" key="1">
    <source>
        <dbReference type="EMBL" id="SVD38176.1"/>
    </source>
</evidence>
<dbReference type="Pfam" id="PF04314">
    <property type="entry name" value="PCuAC"/>
    <property type="match status" value="1"/>
</dbReference>
<dbReference type="InterPro" id="IPR036182">
    <property type="entry name" value="PCuAC_sf"/>
</dbReference>
<dbReference type="EMBL" id="UINC01147069">
    <property type="protein sequence ID" value="SVD38176.1"/>
    <property type="molecule type" value="Genomic_DNA"/>
</dbReference>
<name>A0A382UV99_9ZZZZ</name>
<sequence length="148" mass="16053">MVQLCAYAFFVALFSAGCAEQEIGDPIAVRDAWIREPPPRSPAAGYLVIENRTGDSVELIAAETQAAARTEIHIMEHSNGRMTMRKADTVSVPAGEEIELESGGTHLMLMQLRQPLKAGDEVELQLSFADGTQLKIMAPVRKGGYASH</sequence>
<organism evidence="1">
    <name type="scientific">marine metagenome</name>
    <dbReference type="NCBI Taxonomy" id="408172"/>
    <lineage>
        <taxon>unclassified sequences</taxon>
        <taxon>metagenomes</taxon>
        <taxon>ecological metagenomes</taxon>
    </lineage>
</organism>
<dbReference type="PANTHER" id="PTHR36302:SF1">
    <property type="entry name" value="COPPER CHAPERONE PCU(A)C"/>
    <property type="match status" value="1"/>
</dbReference>
<protein>
    <recommendedName>
        <fullName evidence="2">Copper chaperone PCu(A)C</fullName>
    </recommendedName>
</protein>
<dbReference type="SUPFAM" id="SSF110087">
    <property type="entry name" value="DR1885-like metal-binding protein"/>
    <property type="match status" value="1"/>
</dbReference>
<reference evidence="1" key="1">
    <citation type="submission" date="2018-05" db="EMBL/GenBank/DDBJ databases">
        <authorList>
            <person name="Lanie J.A."/>
            <person name="Ng W.-L."/>
            <person name="Kazmierczak K.M."/>
            <person name="Andrzejewski T.M."/>
            <person name="Davidsen T.M."/>
            <person name="Wayne K.J."/>
            <person name="Tettelin H."/>
            <person name="Glass J.I."/>
            <person name="Rusch D."/>
            <person name="Podicherti R."/>
            <person name="Tsui H.-C.T."/>
            <person name="Winkler M.E."/>
        </authorList>
    </citation>
    <scope>NUCLEOTIDE SEQUENCE</scope>
</reference>